<evidence type="ECO:0000256" key="2">
    <source>
        <dbReference type="ARBA" id="ARBA00023157"/>
    </source>
</evidence>
<evidence type="ECO:0000313" key="6">
    <source>
        <dbReference type="EMBL" id="MPA73310.1"/>
    </source>
</evidence>
<sequence length="174" mass="18678">MELNHHALLIISISSLIFLSFSAEATDLSPSPAPVSYISSSPASSPSPLSGSSEVAFVLESTVKRGCDEAELTVEFISKQIQDPSTSPIEAECFKQCAENYNGIVDDFKKAQEGVSSVDFYSVSENLSAVYGDIDACQQCFQEMLGTDDSPIAKFDTAVKKAAEHTLSVLQYTS</sequence>
<dbReference type="AlphaFoldDB" id="A0A5B7BWS3"/>
<dbReference type="InterPro" id="IPR006501">
    <property type="entry name" value="Pectinesterase_inhib_dom"/>
</dbReference>
<proteinExistence type="inferred from homology"/>
<evidence type="ECO:0000256" key="3">
    <source>
        <dbReference type="ARBA" id="ARBA00038471"/>
    </source>
</evidence>
<evidence type="ECO:0000259" key="5">
    <source>
        <dbReference type="SMART" id="SM00856"/>
    </source>
</evidence>
<dbReference type="PANTHER" id="PTHR36710:SF21">
    <property type="entry name" value="PECTINESTERASE INHIBITOR DOMAIN-CONTAINING PROTEIN"/>
    <property type="match status" value="1"/>
</dbReference>
<dbReference type="Pfam" id="PF04043">
    <property type="entry name" value="PMEI"/>
    <property type="match status" value="1"/>
</dbReference>
<dbReference type="SUPFAM" id="SSF101148">
    <property type="entry name" value="Plant invertase/pectin methylesterase inhibitor"/>
    <property type="match status" value="1"/>
</dbReference>
<accession>A0A5B7BWS3</accession>
<feature type="domain" description="Pectinesterase inhibitor" evidence="5">
    <location>
        <begin position="17"/>
        <end position="169"/>
    </location>
</feature>
<dbReference type="Gene3D" id="1.20.140.40">
    <property type="entry name" value="Invertase/pectin methylesterase inhibitor family protein"/>
    <property type="match status" value="1"/>
</dbReference>
<reference evidence="6" key="1">
    <citation type="submission" date="2019-08" db="EMBL/GenBank/DDBJ databases">
        <title>Reference gene set and small RNA set construction with multiple tissues from Davidia involucrata Baill.</title>
        <authorList>
            <person name="Yang H."/>
            <person name="Zhou C."/>
            <person name="Li G."/>
            <person name="Wang J."/>
            <person name="Gao P."/>
            <person name="Wang M."/>
            <person name="Wang R."/>
            <person name="Zhao Y."/>
        </authorList>
    </citation>
    <scope>NUCLEOTIDE SEQUENCE</scope>
    <source>
        <tissue evidence="6">Mixed with DoveR01_LX</tissue>
    </source>
</reference>
<feature type="chain" id="PRO_5023115934" evidence="4">
    <location>
        <begin position="26"/>
        <end position="174"/>
    </location>
</feature>
<comment type="similarity">
    <text evidence="3">Belongs to the PMEI family.</text>
</comment>
<dbReference type="SMART" id="SM00856">
    <property type="entry name" value="PMEI"/>
    <property type="match status" value="1"/>
</dbReference>
<evidence type="ECO:0000256" key="1">
    <source>
        <dbReference type="ARBA" id="ARBA00022729"/>
    </source>
</evidence>
<evidence type="ECO:0000256" key="4">
    <source>
        <dbReference type="SAM" id="SignalP"/>
    </source>
</evidence>
<dbReference type="GO" id="GO:0004857">
    <property type="term" value="F:enzyme inhibitor activity"/>
    <property type="evidence" value="ECO:0007669"/>
    <property type="project" value="InterPro"/>
</dbReference>
<dbReference type="PANTHER" id="PTHR36710">
    <property type="entry name" value="PECTINESTERASE INHIBITOR-LIKE"/>
    <property type="match status" value="1"/>
</dbReference>
<dbReference type="InterPro" id="IPR052421">
    <property type="entry name" value="PCW_Enzyme_Inhibitor"/>
</dbReference>
<dbReference type="CDD" id="cd15800">
    <property type="entry name" value="PMEI-like_2"/>
    <property type="match status" value="1"/>
</dbReference>
<organism evidence="6">
    <name type="scientific">Davidia involucrata</name>
    <name type="common">Dove tree</name>
    <dbReference type="NCBI Taxonomy" id="16924"/>
    <lineage>
        <taxon>Eukaryota</taxon>
        <taxon>Viridiplantae</taxon>
        <taxon>Streptophyta</taxon>
        <taxon>Embryophyta</taxon>
        <taxon>Tracheophyta</taxon>
        <taxon>Spermatophyta</taxon>
        <taxon>Magnoliopsida</taxon>
        <taxon>eudicotyledons</taxon>
        <taxon>Gunneridae</taxon>
        <taxon>Pentapetalae</taxon>
        <taxon>asterids</taxon>
        <taxon>Cornales</taxon>
        <taxon>Nyssaceae</taxon>
        <taxon>Davidia</taxon>
    </lineage>
</organism>
<name>A0A5B7BWS3_DAVIN</name>
<keyword evidence="2" id="KW-1015">Disulfide bond</keyword>
<gene>
    <name evidence="6" type="ORF">Din_042751</name>
</gene>
<dbReference type="EMBL" id="GHES01042751">
    <property type="protein sequence ID" value="MPA73310.1"/>
    <property type="molecule type" value="Transcribed_RNA"/>
</dbReference>
<protein>
    <submittedName>
        <fullName evidence="6">Putative Pectinesterase inhibitor</fullName>
    </submittedName>
</protein>
<feature type="signal peptide" evidence="4">
    <location>
        <begin position="1"/>
        <end position="25"/>
    </location>
</feature>
<dbReference type="InterPro" id="IPR035513">
    <property type="entry name" value="Invertase/methylesterase_inhib"/>
</dbReference>
<keyword evidence="1 4" id="KW-0732">Signal</keyword>
<dbReference type="NCBIfam" id="TIGR01614">
    <property type="entry name" value="PME_inhib"/>
    <property type="match status" value="1"/>
</dbReference>